<name>A0ABV3RC51_9SPHN</name>
<organism evidence="1 2">
    <name type="scientific">Novosphingobium rhizovicinum</name>
    <dbReference type="NCBI Taxonomy" id="3228928"/>
    <lineage>
        <taxon>Bacteria</taxon>
        <taxon>Pseudomonadati</taxon>
        <taxon>Pseudomonadota</taxon>
        <taxon>Alphaproteobacteria</taxon>
        <taxon>Sphingomonadales</taxon>
        <taxon>Sphingomonadaceae</taxon>
        <taxon>Novosphingobium</taxon>
    </lineage>
</organism>
<proteinExistence type="predicted"/>
<dbReference type="InterPro" id="IPR008620">
    <property type="entry name" value="FixH"/>
</dbReference>
<evidence type="ECO:0000313" key="2">
    <source>
        <dbReference type="Proteomes" id="UP001556118"/>
    </source>
</evidence>
<dbReference type="Proteomes" id="UP001556118">
    <property type="component" value="Unassembled WGS sequence"/>
</dbReference>
<dbReference type="RefSeq" id="WP_367772033.1">
    <property type="nucleotide sequence ID" value="NZ_JBFNXR010000021.1"/>
</dbReference>
<dbReference type="EMBL" id="JBFNXR010000021">
    <property type="protein sequence ID" value="MEW9855050.1"/>
    <property type="molecule type" value="Genomic_DNA"/>
</dbReference>
<gene>
    <name evidence="1" type="ORF">ABUH87_07625</name>
</gene>
<sequence length="148" mass="15991">MTRTFTGRHMAAILVAGFGIVITVNFTMATLASTTFGGVVVDNSYVASQRFNGWLEQARASQALGWSVTAQRRADGRIELRGEGVPVSAIVTGDARHPLGRVPDTQVSFETLASGRYVSREALPAGRWNLRLEIKADGQVWRGEQSVG</sequence>
<accession>A0ABV3RC51</accession>
<keyword evidence="2" id="KW-1185">Reference proteome</keyword>
<comment type="caution">
    <text evidence="1">The sequence shown here is derived from an EMBL/GenBank/DDBJ whole genome shotgun (WGS) entry which is preliminary data.</text>
</comment>
<protein>
    <submittedName>
        <fullName evidence="1">FixH family protein</fullName>
    </submittedName>
</protein>
<dbReference type="Pfam" id="PF05751">
    <property type="entry name" value="FixH"/>
    <property type="match status" value="1"/>
</dbReference>
<reference evidence="1 2" key="1">
    <citation type="submission" date="2024-06" db="EMBL/GenBank/DDBJ databases">
        <title>Novosphingobium rhizovicinus M1R2S20.</title>
        <authorList>
            <person name="Sun J.-Q."/>
        </authorList>
    </citation>
    <scope>NUCLEOTIDE SEQUENCE [LARGE SCALE GENOMIC DNA]</scope>
    <source>
        <strain evidence="1 2">M1R2S20</strain>
    </source>
</reference>
<evidence type="ECO:0000313" key="1">
    <source>
        <dbReference type="EMBL" id="MEW9855050.1"/>
    </source>
</evidence>